<keyword evidence="3" id="KW-1185">Reference proteome</keyword>
<sequence>MQKRNLKKCKLLIVILLLCAQLSAHSGMLWGEKNLRVAKTKWFDIIYPARCEESAAILYEKADTVYEEVTAQYGLTPSFRMPVVITPAVEQFNAFWTSLPYNHIALYDTGSSGSSELAVFSETLLSTFRHELTHAVTYNMKNGFWRGMGTIFGDCVVPGMLSVTTGMAEGATVTSESAAGEGRLNDEYAKHYVKQAKIEDKFPNYHDVSGAADIQPGGAPYFFNGAFHQWLQDNYGLDAYADFWWRVVNGKNFTISGAFKKAFGIKLKLAWSYFIDDYEVPEVAANPVRAGVVQDFFEPESDDYSELNNAGSYYASLTAGGDRLAWVDYFGGRVFTQNGKLFSQSGLSDAKLSNDGRFIAISYISGNAANEQARVKLYDFESDDFYSVRQHGLKEAVVLKSDGGWYLIGQKYNAQHYSIAVYKLLFNSKGRRVTGVEPVSEMVFDVETNPYAFTPLSDGTFAYLKKHALSYSLCVNSVDGTLLKEYAFPQGTTVRSLSYSESDDGSENLYFSYAQKGTMPRLGIMDAASGQFSLSTQDISGGVFEPVVWNGKVVYIGQFLRQSRILCMNNDSDYEEEVAVTVDSEESDDEDSEIINSPISDSYVSSNVSIPSKKFNPFPYLARGVFIPLCSYTTDYFGFNADSAKTYDAYFLAGATYITANPWTNGGTDLMQVTAGYNPFTNAIGSAITITKGTSTSLFNTQTQIKSEFDPDDEGWKQSGIISAISTTFEVGRISYLSFSNQAQALIGNQKEIAFSLYDVVSAQFSNIRRAGPGRFERAGLAVALSYGRYYDASFTDPSQALIDKSALAGAAKICIPRLLPIESKYGYTYNLPLTLDFSLFPSSSHYAYAFFGEEVADELNPKDRLGNVVFDGTVEIKAFSMDIQKAIPFLTAVYLNDFYVGVGYAATGTAGSASVQGFQTAKLGEYFKAIADGRGYYLDSVYLKGGLEFTPNIGIVAKSAFKMGMYIVYSYSLRTYENVKPTEYSNITVGFDVNF</sequence>
<dbReference type="Proteomes" id="UP000182737">
    <property type="component" value="Unassembled WGS sequence"/>
</dbReference>
<organism evidence="2 3">
    <name type="scientific">Treponema bryantii</name>
    <dbReference type="NCBI Taxonomy" id="163"/>
    <lineage>
        <taxon>Bacteria</taxon>
        <taxon>Pseudomonadati</taxon>
        <taxon>Spirochaetota</taxon>
        <taxon>Spirochaetia</taxon>
        <taxon>Spirochaetales</taxon>
        <taxon>Treponemataceae</taxon>
        <taxon>Treponema</taxon>
    </lineage>
</organism>
<dbReference type="EMBL" id="FORI01000001">
    <property type="protein sequence ID" value="SFI43499.1"/>
    <property type="molecule type" value="Genomic_DNA"/>
</dbReference>
<keyword evidence="1" id="KW-0732">Signal</keyword>
<name>A0A1I3I6I0_9SPIR</name>
<feature type="signal peptide" evidence="1">
    <location>
        <begin position="1"/>
        <end position="26"/>
    </location>
</feature>
<evidence type="ECO:0000256" key="1">
    <source>
        <dbReference type="SAM" id="SignalP"/>
    </source>
</evidence>
<dbReference type="RefSeq" id="WP_074929941.1">
    <property type="nucleotide sequence ID" value="NZ_FORI01000001.1"/>
</dbReference>
<accession>A0A1I3I6I0</accession>
<evidence type="ECO:0000313" key="3">
    <source>
        <dbReference type="Proteomes" id="UP000182737"/>
    </source>
</evidence>
<dbReference type="SUPFAM" id="SSF82171">
    <property type="entry name" value="DPP6 N-terminal domain-like"/>
    <property type="match status" value="1"/>
</dbReference>
<evidence type="ECO:0008006" key="4">
    <source>
        <dbReference type="Google" id="ProtNLM"/>
    </source>
</evidence>
<evidence type="ECO:0000313" key="2">
    <source>
        <dbReference type="EMBL" id="SFI43499.1"/>
    </source>
</evidence>
<dbReference type="AlphaFoldDB" id="A0A1I3I6I0"/>
<proteinExistence type="predicted"/>
<dbReference type="OrthoDB" id="304612at2"/>
<gene>
    <name evidence="2" type="ORF">SAMN04487775_101356</name>
</gene>
<protein>
    <recommendedName>
        <fullName evidence="4">Peptidase MA superfamily protein</fullName>
    </recommendedName>
</protein>
<feature type="chain" id="PRO_5010209558" description="Peptidase MA superfamily protein" evidence="1">
    <location>
        <begin position="27"/>
        <end position="996"/>
    </location>
</feature>
<reference evidence="3" key="1">
    <citation type="submission" date="2016-10" db="EMBL/GenBank/DDBJ databases">
        <authorList>
            <person name="Varghese N."/>
            <person name="Submissions S."/>
        </authorList>
    </citation>
    <scope>NUCLEOTIDE SEQUENCE [LARGE SCALE GENOMIC DNA]</scope>
    <source>
        <strain evidence="3">XBD1002</strain>
    </source>
</reference>